<keyword evidence="3 8" id="KW-0479">Metal-binding</keyword>
<dbReference type="EMBL" id="MGFH01000154">
    <property type="protein sequence ID" value="OGM03883.1"/>
    <property type="molecule type" value="Genomic_DNA"/>
</dbReference>
<dbReference type="Pfam" id="PF01648">
    <property type="entry name" value="ACPS"/>
    <property type="match status" value="1"/>
</dbReference>
<dbReference type="STRING" id="1817813.A2008_08900"/>
<keyword evidence="5 8" id="KW-0460">Magnesium</keyword>
<evidence type="ECO:0000256" key="5">
    <source>
        <dbReference type="ARBA" id="ARBA00022842"/>
    </source>
</evidence>
<gene>
    <name evidence="8" type="primary">acpS</name>
    <name evidence="10" type="ORF">A2008_08900</name>
</gene>
<dbReference type="Proteomes" id="UP000178735">
    <property type="component" value="Unassembled WGS sequence"/>
</dbReference>
<name>A0A1F7WM24_9BACT</name>
<proteinExistence type="inferred from homology"/>
<comment type="subcellular location">
    <subcellularLocation>
        <location evidence="8">Cytoplasm</location>
    </subcellularLocation>
</comment>
<dbReference type="NCBIfam" id="TIGR00516">
    <property type="entry name" value="acpS"/>
    <property type="match status" value="1"/>
</dbReference>
<accession>A0A1F7WM24</accession>
<evidence type="ECO:0000313" key="11">
    <source>
        <dbReference type="Proteomes" id="UP000178735"/>
    </source>
</evidence>
<dbReference type="HAMAP" id="MF_00101">
    <property type="entry name" value="AcpS"/>
    <property type="match status" value="1"/>
</dbReference>
<dbReference type="GO" id="GO:0006633">
    <property type="term" value="P:fatty acid biosynthetic process"/>
    <property type="evidence" value="ECO:0007669"/>
    <property type="project" value="UniProtKB-UniRule"/>
</dbReference>
<evidence type="ECO:0000313" key="10">
    <source>
        <dbReference type="EMBL" id="OGM03883.1"/>
    </source>
</evidence>
<comment type="function">
    <text evidence="8">Transfers the 4'-phosphopantetheine moiety from coenzyme A to a Ser of acyl-carrier-protein.</text>
</comment>
<dbReference type="InterPro" id="IPR008278">
    <property type="entry name" value="4-PPantetheinyl_Trfase_dom"/>
</dbReference>
<dbReference type="GO" id="GO:0000287">
    <property type="term" value="F:magnesium ion binding"/>
    <property type="evidence" value="ECO:0007669"/>
    <property type="project" value="UniProtKB-UniRule"/>
</dbReference>
<evidence type="ECO:0000259" key="9">
    <source>
        <dbReference type="Pfam" id="PF01648"/>
    </source>
</evidence>
<feature type="domain" description="4'-phosphopantetheinyl transferase" evidence="9">
    <location>
        <begin position="4"/>
        <end position="120"/>
    </location>
</feature>
<keyword evidence="2 8" id="KW-0808">Transferase</keyword>
<sequence>MIHGIGTDIVKISRIERSLQRTEGFAEKIFVSGEIEYCASKAYPAQHFAANFAMKEAFIKAFGISSAPGMRFHDFALRHYDDGRPFIELGGATKKLFDEKKLKTAHVSISHDTDYAVAFVVIEC</sequence>
<evidence type="ECO:0000256" key="6">
    <source>
        <dbReference type="ARBA" id="ARBA00023098"/>
    </source>
</evidence>
<keyword evidence="1 8" id="KW-0444">Lipid biosynthesis</keyword>
<keyword evidence="4 8" id="KW-0276">Fatty acid metabolism</keyword>
<evidence type="ECO:0000256" key="4">
    <source>
        <dbReference type="ARBA" id="ARBA00022832"/>
    </source>
</evidence>
<dbReference type="EC" id="2.7.8.7" evidence="8"/>
<keyword evidence="7 8" id="KW-0275">Fatty acid biosynthesis</keyword>
<evidence type="ECO:0000256" key="7">
    <source>
        <dbReference type="ARBA" id="ARBA00023160"/>
    </source>
</evidence>
<comment type="similarity">
    <text evidence="8">Belongs to the P-Pant transferase superfamily. AcpS family.</text>
</comment>
<evidence type="ECO:0000256" key="8">
    <source>
        <dbReference type="HAMAP-Rule" id="MF_00101"/>
    </source>
</evidence>
<feature type="binding site" evidence="8">
    <location>
        <position position="56"/>
    </location>
    <ligand>
        <name>Mg(2+)</name>
        <dbReference type="ChEBI" id="CHEBI:18420"/>
    </ligand>
</feature>
<organism evidence="10 11">
    <name type="scientific">Candidatus Wallbacteria bacterium GWC2_49_35</name>
    <dbReference type="NCBI Taxonomy" id="1817813"/>
    <lineage>
        <taxon>Bacteria</taxon>
        <taxon>Candidatus Walliibacteriota</taxon>
    </lineage>
</organism>
<evidence type="ECO:0000256" key="3">
    <source>
        <dbReference type="ARBA" id="ARBA00022723"/>
    </source>
</evidence>
<keyword evidence="8" id="KW-0963">Cytoplasm</keyword>
<evidence type="ECO:0000256" key="1">
    <source>
        <dbReference type="ARBA" id="ARBA00022516"/>
    </source>
</evidence>
<evidence type="ECO:0000256" key="2">
    <source>
        <dbReference type="ARBA" id="ARBA00022679"/>
    </source>
</evidence>
<protein>
    <recommendedName>
        <fullName evidence="8">Holo-[acyl-carrier-protein] synthase</fullName>
        <shortName evidence="8">Holo-ACP synthase</shortName>
        <ecNumber evidence="8">2.7.8.7</ecNumber>
    </recommendedName>
    <alternativeName>
        <fullName evidence="8">4'-phosphopantetheinyl transferase AcpS</fullName>
    </alternativeName>
</protein>
<dbReference type="GO" id="GO:0005737">
    <property type="term" value="C:cytoplasm"/>
    <property type="evidence" value="ECO:0007669"/>
    <property type="project" value="UniProtKB-SubCell"/>
</dbReference>
<dbReference type="InterPro" id="IPR002582">
    <property type="entry name" value="ACPS"/>
</dbReference>
<comment type="caution">
    <text evidence="10">The sequence shown here is derived from an EMBL/GenBank/DDBJ whole genome shotgun (WGS) entry which is preliminary data.</text>
</comment>
<comment type="catalytic activity">
    <reaction evidence="8">
        <text>apo-[ACP] + CoA = holo-[ACP] + adenosine 3',5'-bisphosphate + H(+)</text>
        <dbReference type="Rhea" id="RHEA:12068"/>
        <dbReference type="Rhea" id="RHEA-COMP:9685"/>
        <dbReference type="Rhea" id="RHEA-COMP:9690"/>
        <dbReference type="ChEBI" id="CHEBI:15378"/>
        <dbReference type="ChEBI" id="CHEBI:29999"/>
        <dbReference type="ChEBI" id="CHEBI:57287"/>
        <dbReference type="ChEBI" id="CHEBI:58343"/>
        <dbReference type="ChEBI" id="CHEBI:64479"/>
        <dbReference type="EC" id="2.7.8.7"/>
    </reaction>
</comment>
<dbReference type="InterPro" id="IPR037143">
    <property type="entry name" value="4-PPantetheinyl_Trfase_dom_sf"/>
</dbReference>
<dbReference type="NCBIfam" id="TIGR00556">
    <property type="entry name" value="pantethn_trn"/>
    <property type="match status" value="1"/>
</dbReference>
<reference evidence="10 11" key="1">
    <citation type="journal article" date="2016" name="Nat. Commun.">
        <title>Thousands of microbial genomes shed light on interconnected biogeochemical processes in an aquifer system.</title>
        <authorList>
            <person name="Anantharaman K."/>
            <person name="Brown C.T."/>
            <person name="Hug L.A."/>
            <person name="Sharon I."/>
            <person name="Castelle C.J."/>
            <person name="Probst A.J."/>
            <person name="Thomas B.C."/>
            <person name="Singh A."/>
            <person name="Wilkins M.J."/>
            <person name="Karaoz U."/>
            <person name="Brodie E.L."/>
            <person name="Williams K.H."/>
            <person name="Hubbard S.S."/>
            <person name="Banfield J.F."/>
        </authorList>
    </citation>
    <scope>NUCLEOTIDE SEQUENCE [LARGE SCALE GENOMIC DNA]</scope>
</reference>
<feature type="binding site" evidence="8">
    <location>
        <position position="8"/>
    </location>
    <ligand>
        <name>Mg(2+)</name>
        <dbReference type="ChEBI" id="CHEBI:18420"/>
    </ligand>
</feature>
<dbReference type="Gene3D" id="3.90.470.20">
    <property type="entry name" value="4'-phosphopantetheinyl transferase domain"/>
    <property type="match status" value="1"/>
</dbReference>
<dbReference type="InterPro" id="IPR004568">
    <property type="entry name" value="Ppantetheine-prot_Trfase_dom"/>
</dbReference>
<keyword evidence="6 8" id="KW-0443">Lipid metabolism</keyword>
<dbReference type="GO" id="GO:0008897">
    <property type="term" value="F:holo-[acyl-carrier-protein] synthase activity"/>
    <property type="evidence" value="ECO:0007669"/>
    <property type="project" value="UniProtKB-UniRule"/>
</dbReference>
<dbReference type="SUPFAM" id="SSF56214">
    <property type="entry name" value="4'-phosphopantetheinyl transferase"/>
    <property type="match status" value="1"/>
</dbReference>
<dbReference type="AlphaFoldDB" id="A0A1F7WM24"/>
<comment type="cofactor">
    <cofactor evidence="8">
        <name>Mg(2+)</name>
        <dbReference type="ChEBI" id="CHEBI:18420"/>
    </cofactor>
</comment>